<evidence type="ECO:0000256" key="1">
    <source>
        <dbReference type="ARBA" id="ARBA00004141"/>
    </source>
</evidence>
<reference evidence="9 10" key="1">
    <citation type="submission" date="2018-02" db="EMBL/GenBank/DDBJ databases">
        <title>The genomes of Aspergillus section Nigri reveals drivers in fungal speciation.</title>
        <authorList>
            <consortium name="DOE Joint Genome Institute"/>
            <person name="Vesth T.C."/>
            <person name="Nybo J."/>
            <person name="Theobald S."/>
            <person name="Brandl J."/>
            <person name="Frisvad J.C."/>
            <person name="Nielsen K.F."/>
            <person name="Lyhne E.K."/>
            <person name="Kogle M.E."/>
            <person name="Kuo A."/>
            <person name="Riley R."/>
            <person name="Clum A."/>
            <person name="Nolan M."/>
            <person name="Lipzen A."/>
            <person name="Salamov A."/>
            <person name="Henrissat B."/>
            <person name="Wiebenga A."/>
            <person name="De vries R.P."/>
            <person name="Grigoriev I.V."/>
            <person name="Mortensen U.H."/>
            <person name="Andersen M.R."/>
            <person name="Baker S.E."/>
        </authorList>
    </citation>
    <scope>NUCLEOTIDE SEQUENCE [LARGE SCALE GENOMIC DNA]</scope>
    <source>
        <strain evidence="9 10">CBS 707.79</strain>
    </source>
</reference>
<feature type="transmembrane region" description="Helical" evidence="7">
    <location>
        <begin position="357"/>
        <end position="378"/>
    </location>
</feature>
<feature type="transmembrane region" description="Helical" evidence="7">
    <location>
        <begin position="22"/>
        <end position="43"/>
    </location>
</feature>
<name>A0A319CQS3_9EURO</name>
<dbReference type="CDD" id="cd17502">
    <property type="entry name" value="MFS_Azr1_MDR_like"/>
    <property type="match status" value="1"/>
</dbReference>
<dbReference type="SUPFAM" id="SSF103473">
    <property type="entry name" value="MFS general substrate transporter"/>
    <property type="match status" value="1"/>
</dbReference>
<evidence type="ECO:0000313" key="9">
    <source>
        <dbReference type="EMBL" id="PYH87574.1"/>
    </source>
</evidence>
<dbReference type="AlphaFoldDB" id="A0A319CQS3"/>
<evidence type="ECO:0000256" key="2">
    <source>
        <dbReference type="ARBA" id="ARBA00007520"/>
    </source>
</evidence>
<feature type="compositionally biased region" description="Basic and acidic residues" evidence="6">
    <location>
        <begin position="526"/>
        <end position="562"/>
    </location>
</feature>
<feature type="transmembrane region" description="Helical" evidence="7">
    <location>
        <begin position="329"/>
        <end position="350"/>
    </location>
</feature>
<dbReference type="InterPro" id="IPR020846">
    <property type="entry name" value="MFS_dom"/>
</dbReference>
<evidence type="ECO:0000256" key="6">
    <source>
        <dbReference type="SAM" id="MobiDB-lite"/>
    </source>
</evidence>
<feature type="transmembrane region" description="Helical" evidence="7">
    <location>
        <begin position="259"/>
        <end position="276"/>
    </location>
</feature>
<keyword evidence="4 7" id="KW-1133">Transmembrane helix</keyword>
<dbReference type="PANTHER" id="PTHR23501">
    <property type="entry name" value="MAJOR FACILITATOR SUPERFAMILY"/>
    <property type="match status" value="1"/>
</dbReference>
<evidence type="ECO:0000256" key="3">
    <source>
        <dbReference type="ARBA" id="ARBA00022692"/>
    </source>
</evidence>
<dbReference type="Pfam" id="PF07690">
    <property type="entry name" value="MFS_1"/>
    <property type="match status" value="1"/>
</dbReference>
<feature type="transmembrane region" description="Helical" evidence="7">
    <location>
        <begin position="225"/>
        <end position="247"/>
    </location>
</feature>
<feature type="transmembrane region" description="Helical" evidence="7">
    <location>
        <begin position="498"/>
        <end position="517"/>
    </location>
</feature>
<accession>A0A319CQS3</accession>
<dbReference type="FunFam" id="1.20.1250.20:FF:000196">
    <property type="entry name" value="MFS toxin efflux pump (AflT)"/>
    <property type="match status" value="1"/>
</dbReference>
<dbReference type="GO" id="GO:0022857">
    <property type="term" value="F:transmembrane transporter activity"/>
    <property type="evidence" value="ECO:0007669"/>
    <property type="project" value="InterPro"/>
</dbReference>
<sequence length="577" mass="61969">MTGRIDVEKDGPGESPLAKDEYLLSLPQGLSIIFPVTLVYFLLMLDTSIVSTAAPEITSQFDSLLDVGWYGSAYQLGYAAVQPLTGRLYTHFNTKWVFLVFFGIFELGSVLCGAAQSSTMLIVGRAVAGLGASGVMNGALTILSACVPPHRQPLVMGLNISFGQLGVACGPLVGGAFTEKVSWRWCFYINLPVGGAVAILLLFLRIPGAGNQPPPRDVLRTAVRSLDLMGFCLVAPSVVMLMLALQWGGNQYAWDSSRVIALLVGCGATFLVFLTWEYTRGDEAMIPLPMLRRRIIWSAATTMFFMCGVLFCVNYYLPLYFQVVKNDSALMSGVHVLPTIIAQVGFALVAGSMVQRFGFYLPSIATGTALTTIAYGLFSTFGSSTAVRDWIGYQILFGAGCGMTSSMSFIAIPHQVPKPQIPTAMAIVVFFQFLGGAIFLSAAETIFSNTLRDQLTQTVPGVNVGAIIAAGARSVRQLVSGPQLADVLRAYSTAIDRVMAMGIALAAMAFVFCWGLGWRDIREKKPEEEERLRAGGSADRDVSAGEGRGESVEDLGDGREVVELELEPEPGPGGWKS</sequence>
<dbReference type="PANTHER" id="PTHR23501:SF155">
    <property type="entry name" value="EFFLUX PUMP AFOB"/>
    <property type="match status" value="1"/>
</dbReference>
<feature type="transmembrane region" description="Helical" evidence="7">
    <location>
        <begin position="424"/>
        <end position="443"/>
    </location>
</feature>
<feature type="transmembrane region" description="Helical" evidence="7">
    <location>
        <begin position="296"/>
        <end position="317"/>
    </location>
</feature>
<dbReference type="Gene3D" id="1.20.1250.20">
    <property type="entry name" value="MFS general substrate transporter like domains"/>
    <property type="match status" value="1"/>
</dbReference>
<feature type="transmembrane region" description="Helical" evidence="7">
    <location>
        <begin position="154"/>
        <end position="173"/>
    </location>
</feature>
<feature type="transmembrane region" description="Helical" evidence="7">
    <location>
        <begin position="185"/>
        <end position="204"/>
    </location>
</feature>
<feature type="region of interest" description="Disordered" evidence="6">
    <location>
        <begin position="526"/>
        <end position="577"/>
    </location>
</feature>
<feature type="transmembrane region" description="Helical" evidence="7">
    <location>
        <begin position="122"/>
        <end position="147"/>
    </location>
</feature>
<dbReference type="FunFam" id="1.20.1720.10:FF:000012">
    <property type="entry name" value="MFS toxin efflux pump (AflT)"/>
    <property type="match status" value="1"/>
</dbReference>
<dbReference type="GO" id="GO:0005886">
    <property type="term" value="C:plasma membrane"/>
    <property type="evidence" value="ECO:0007669"/>
    <property type="project" value="TreeGrafter"/>
</dbReference>
<protein>
    <submittedName>
        <fullName evidence="9">Putative MFS transporter</fullName>
    </submittedName>
</protein>
<feature type="transmembrane region" description="Helical" evidence="7">
    <location>
        <begin position="390"/>
        <end position="412"/>
    </location>
</feature>
<dbReference type="EMBL" id="KZ826211">
    <property type="protein sequence ID" value="PYH87574.1"/>
    <property type="molecule type" value="Genomic_DNA"/>
</dbReference>
<proteinExistence type="inferred from homology"/>
<dbReference type="InterPro" id="IPR036259">
    <property type="entry name" value="MFS_trans_sf"/>
</dbReference>
<evidence type="ECO:0000256" key="4">
    <source>
        <dbReference type="ARBA" id="ARBA00022989"/>
    </source>
</evidence>
<gene>
    <name evidence="9" type="ORF">BO71DRAFT_436591</name>
</gene>
<evidence type="ECO:0000313" key="10">
    <source>
        <dbReference type="Proteomes" id="UP000247810"/>
    </source>
</evidence>
<keyword evidence="10" id="KW-1185">Reference proteome</keyword>
<feature type="transmembrane region" description="Helical" evidence="7">
    <location>
        <begin position="96"/>
        <end position="116"/>
    </location>
</feature>
<dbReference type="OrthoDB" id="10021397at2759"/>
<evidence type="ECO:0000256" key="7">
    <source>
        <dbReference type="SAM" id="Phobius"/>
    </source>
</evidence>
<comment type="similarity">
    <text evidence="2">Belongs to the major facilitator superfamily. TCR/Tet family.</text>
</comment>
<organism evidence="9 10">
    <name type="scientific">Aspergillus ellipticus CBS 707.79</name>
    <dbReference type="NCBI Taxonomy" id="1448320"/>
    <lineage>
        <taxon>Eukaryota</taxon>
        <taxon>Fungi</taxon>
        <taxon>Dikarya</taxon>
        <taxon>Ascomycota</taxon>
        <taxon>Pezizomycotina</taxon>
        <taxon>Eurotiomycetes</taxon>
        <taxon>Eurotiomycetidae</taxon>
        <taxon>Eurotiales</taxon>
        <taxon>Aspergillaceae</taxon>
        <taxon>Aspergillus</taxon>
        <taxon>Aspergillus subgen. Circumdati</taxon>
    </lineage>
</organism>
<keyword evidence="3 7" id="KW-0812">Transmembrane</keyword>
<evidence type="ECO:0000259" key="8">
    <source>
        <dbReference type="PROSITE" id="PS50850"/>
    </source>
</evidence>
<dbReference type="InterPro" id="IPR011701">
    <property type="entry name" value="MFS"/>
</dbReference>
<keyword evidence="5 7" id="KW-0472">Membrane</keyword>
<evidence type="ECO:0000256" key="5">
    <source>
        <dbReference type="ARBA" id="ARBA00023136"/>
    </source>
</evidence>
<dbReference type="Proteomes" id="UP000247810">
    <property type="component" value="Unassembled WGS sequence"/>
</dbReference>
<comment type="subcellular location">
    <subcellularLocation>
        <location evidence="1">Membrane</location>
        <topology evidence="1">Multi-pass membrane protein</topology>
    </subcellularLocation>
</comment>
<dbReference type="VEuPathDB" id="FungiDB:BO71DRAFT_436591"/>
<dbReference type="PROSITE" id="PS50850">
    <property type="entry name" value="MFS"/>
    <property type="match status" value="1"/>
</dbReference>
<feature type="domain" description="Major facilitator superfamily (MFS) profile" evidence="8">
    <location>
        <begin position="32"/>
        <end position="521"/>
    </location>
</feature>